<comment type="subcellular location">
    <subcellularLocation>
        <location evidence="1">Membrane</location>
    </subcellularLocation>
</comment>
<dbReference type="InterPro" id="IPR017452">
    <property type="entry name" value="GPCR_Rhodpsn_7TM"/>
</dbReference>
<feature type="non-terminal residue" evidence="7">
    <location>
        <position position="1"/>
    </location>
</feature>
<reference evidence="7 8" key="1">
    <citation type="journal article" date="2021" name="Elife">
        <title>Chloroplast acquisition without the gene transfer in kleptoplastic sea slugs, Plakobranchus ocellatus.</title>
        <authorList>
            <person name="Maeda T."/>
            <person name="Takahashi S."/>
            <person name="Yoshida T."/>
            <person name="Shimamura S."/>
            <person name="Takaki Y."/>
            <person name="Nagai Y."/>
            <person name="Toyoda A."/>
            <person name="Suzuki Y."/>
            <person name="Arimoto A."/>
            <person name="Ishii H."/>
            <person name="Satoh N."/>
            <person name="Nishiyama T."/>
            <person name="Hasebe M."/>
            <person name="Maruyama T."/>
            <person name="Minagawa J."/>
            <person name="Obokata J."/>
            <person name="Shigenobu S."/>
        </authorList>
    </citation>
    <scope>NUCLEOTIDE SEQUENCE [LARGE SCALE GENOMIC DNA]</scope>
</reference>
<dbReference type="AlphaFoldDB" id="A0AAV4C831"/>
<sequence>FLLTILPLLALIILNTRIIIEIRRSSQFLRTFLSSDRRVQSAVTSEELKITMMLVAVIMAFFVCTTPYMVYTIMIATMNYDTVDNAELTKSSGYRYFKFICHTLLVARSSCNFVLYCSFSEKFRATFQRVFAPMCPIPGSRHYHLAPAGHNGSGGNGREGQFRGRNGGGFGFGYHKNYKGGHVESRCASSFSHTSNTTLNRSFSTKCGLETTC</sequence>
<evidence type="ECO:0000259" key="6">
    <source>
        <dbReference type="PROSITE" id="PS50262"/>
    </source>
</evidence>
<proteinExistence type="predicted"/>
<dbReference type="InterPro" id="IPR052954">
    <property type="entry name" value="GPCR-Ligand_Int"/>
</dbReference>
<accession>A0AAV4C831</accession>
<keyword evidence="2 5" id="KW-0812">Transmembrane</keyword>
<dbReference type="PROSITE" id="PS50262">
    <property type="entry name" value="G_PROTEIN_RECEP_F1_2"/>
    <property type="match status" value="1"/>
</dbReference>
<comment type="caution">
    <text evidence="7">The sequence shown here is derived from an EMBL/GenBank/DDBJ whole genome shotgun (WGS) entry which is preliminary data.</text>
</comment>
<evidence type="ECO:0000313" key="8">
    <source>
        <dbReference type="Proteomes" id="UP000735302"/>
    </source>
</evidence>
<dbReference type="Gene3D" id="1.20.1070.10">
    <property type="entry name" value="Rhodopsin 7-helix transmembrane proteins"/>
    <property type="match status" value="1"/>
</dbReference>
<keyword evidence="3 5" id="KW-1133">Transmembrane helix</keyword>
<protein>
    <submittedName>
        <fullName evidence="7">Peptide receptor gpcr</fullName>
    </submittedName>
</protein>
<evidence type="ECO:0000256" key="1">
    <source>
        <dbReference type="ARBA" id="ARBA00004370"/>
    </source>
</evidence>
<keyword evidence="8" id="KW-1185">Reference proteome</keyword>
<dbReference type="PANTHER" id="PTHR46641">
    <property type="entry name" value="FMRFAMIDE RECEPTOR-RELATED"/>
    <property type="match status" value="1"/>
</dbReference>
<dbReference type="GO" id="GO:0016020">
    <property type="term" value="C:membrane"/>
    <property type="evidence" value="ECO:0007669"/>
    <property type="project" value="UniProtKB-SubCell"/>
</dbReference>
<evidence type="ECO:0000256" key="2">
    <source>
        <dbReference type="ARBA" id="ARBA00022692"/>
    </source>
</evidence>
<name>A0AAV4C831_9GAST</name>
<feature type="domain" description="G-protein coupled receptors family 1 profile" evidence="6">
    <location>
        <begin position="1"/>
        <end position="116"/>
    </location>
</feature>
<keyword evidence="7" id="KW-0675">Receptor</keyword>
<evidence type="ECO:0000256" key="5">
    <source>
        <dbReference type="SAM" id="Phobius"/>
    </source>
</evidence>
<dbReference type="SUPFAM" id="SSF81321">
    <property type="entry name" value="Family A G protein-coupled receptor-like"/>
    <property type="match status" value="1"/>
</dbReference>
<organism evidence="7 8">
    <name type="scientific">Plakobranchus ocellatus</name>
    <dbReference type="NCBI Taxonomy" id="259542"/>
    <lineage>
        <taxon>Eukaryota</taxon>
        <taxon>Metazoa</taxon>
        <taxon>Spiralia</taxon>
        <taxon>Lophotrochozoa</taxon>
        <taxon>Mollusca</taxon>
        <taxon>Gastropoda</taxon>
        <taxon>Heterobranchia</taxon>
        <taxon>Euthyneura</taxon>
        <taxon>Panpulmonata</taxon>
        <taxon>Sacoglossa</taxon>
        <taxon>Placobranchoidea</taxon>
        <taxon>Plakobranchidae</taxon>
        <taxon>Plakobranchus</taxon>
    </lineage>
</organism>
<dbReference type="Proteomes" id="UP000735302">
    <property type="component" value="Unassembled WGS sequence"/>
</dbReference>
<dbReference type="EMBL" id="BLXT01005946">
    <property type="protein sequence ID" value="GFO27678.1"/>
    <property type="molecule type" value="Genomic_DNA"/>
</dbReference>
<evidence type="ECO:0000256" key="4">
    <source>
        <dbReference type="ARBA" id="ARBA00023136"/>
    </source>
</evidence>
<gene>
    <name evidence="7" type="ORF">PoB_005418300</name>
</gene>
<evidence type="ECO:0000313" key="7">
    <source>
        <dbReference type="EMBL" id="GFO27678.1"/>
    </source>
</evidence>
<dbReference type="PANTHER" id="PTHR46641:SF2">
    <property type="entry name" value="FMRFAMIDE RECEPTOR"/>
    <property type="match status" value="1"/>
</dbReference>
<dbReference type="Pfam" id="PF00001">
    <property type="entry name" value="7tm_1"/>
    <property type="match status" value="1"/>
</dbReference>
<keyword evidence="4 5" id="KW-0472">Membrane</keyword>
<dbReference type="InterPro" id="IPR000276">
    <property type="entry name" value="GPCR_Rhodpsn"/>
</dbReference>
<dbReference type="GO" id="GO:0004930">
    <property type="term" value="F:G protein-coupled receptor activity"/>
    <property type="evidence" value="ECO:0007669"/>
    <property type="project" value="InterPro"/>
</dbReference>
<evidence type="ECO:0000256" key="3">
    <source>
        <dbReference type="ARBA" id="ARBA00022989"/>
    </source>
</evidence>
<feature type="transmembrane region" description="Helical" evidence="5">
    <location>
        <begin position="54"/>
        <end position="76"/>
    </location>
</feature>